<reference evidence="2 3" key="1">
    <citation type="submission" date="2024-05" db="EMBL/GenBank/DDBJ databases">
        <authorList>
            <person name="Wallberg A."/>
        </authorList>
    </citation>
    <scope>NUCLEOTIDE SEQUENCE [LARGE SCALE GENOMIC DNA]</scope>
</reference>
<dbReference type="Proteomes" id="UP001497623">
    <property type="component" value="Unassembled WGS sequence"/>
</dbReference>
<protein>
    <recommendedName>
        <fullName evidence="1">NACHT domain-containing protein</fullName>
    </recommendedName>
</protein>
<dbReference type="AlphaFoldDB" id="A0AAV2QPQ9"/>
<sequence>MDTDIYDFIFPMTFRTLHLSSVGDLVGELIPNIRTTMSNMDIRKCITDPSLNILFLCDGFDEKNDNSKKLFNEICELTKKFKQIKVLVSSRPESVTDLYDENEKGSKLNIDHLKIKGIHEHKRKDFLKQYHDELVASGVSKASTMDLLKFYDSCSARHKDLYRLPINLVILSWLWGQDQQLVKTIKSPAGLYTAI</sequence>
<comment type="caution">
    <text evidence="2">The sequence shown here is derived from an EMBL/GenBank/DDBJ whole genome shotgun (WGS) entry which is preliminary data.</text>
</comment>
<evidence type="ECO:0000313" key="2">
    <source>
        <dbReference type="EMBL" id="CAL4091019.1"/>
    </source>
</evidence>
<dbReference type="Pfam" id="PF05729">
    <property type="entry name" value="NACHT"/>
    <property type="match status" value="1"/>
</dbReference>
<proteinExistence type="predicted"/>
<organism evidence="2 3">
    <name type="scientific">Meganyctiphanes norvegica</name>
    <name type="common">Northern krill</name>
    <name type="synonym">Thysanopoda norvegica</name>
    <dbReference type="NCBI Taxonomy" id="48144"/>
    <lineage>
        <taxon>Eukaryota</taxon>
        <taxon>Metazoa</taxon>
        <taxon>Ecdysozoa</taxon>
        <taxon>Arthropoda</taxon>
        <taxon>Crustacea</taxon>
        <taxon>Multicrustacea</taxon>
        <taxon>Malacostraca</taxon>
        <taxon>Eumalacostraca</taxon>
        <taxon>Eucarida</taxon>
        <taxon>Euphausiacea</taxon>
        <taxon>Euphausiidae</taxon>
        <taxon>Meganyctiphanes</taxon>
    </lineage>
</organism>
<gene>
    <name evidence="2" type="ORF">MNOR_LOCUS14190</name>
</gene>
<dbReference type="PANTHER" id="PTHR46844">
    <property type="entry name" value="SLR5058 PROTEIN"/>
    <property type="match status" value="1"/>
</dbReference>
<dbReference type="PANTHER" id="PTHR46844:SF1">
    <property type="entry name" value="SLR5058 PROTEIN"/>
    <property type="match status" value="1"/>
</dbReference>
<dbReference type="InterPro" id="IPR027417">
    <property type="entry name" value="P-loop_NTPase"/>
</dbReference>
<evidence type="ECO:0000313" key="3">
    <source>
        <dbReference type="Proteomes" id="UP001497623"/>
    </source>
</evidence>
<name>A0AAV2QPQ9_MEGNR</name>
<dbReference type="Gene3D" id="3.40.50.300">
    <property type="entry name" value="P-loop containing nucleotide triphosphate hydrolases"/>
    <property type="match status" value="1"/>
</dbReference>
<dbReference type="EMBL" id="CAXKWB010008406">
    <property type="protein sequence ID" value="CAL4091019.1"/>
    <property type="molecule type" value="Genomic_DNA"/>
</dbReference>
<dbReference type="InterPro" id="IPR007111">
    <property type="entry name" value="NACHT_NTPase"/>
</dbReference>
<feature type="non-terminal residue" evidence="2">
    <location>
        <position position="195"/>
    </location>
</feature>
<accession>A0AAV2QPQ9</accession>
<feature type="domain" description="NACHT" evidence="1">
    <location>
        <begin position="6"/>
        <end position="132"/>
    </location>
</feature>
<evidence type="ECO:0000259" key="1">
    <source>
        <dbReference type="Pfam" id="PF05729"/>
    </source>
</evidence>
<keyword evidence="3" id="KW-1185">Reference proteome</keyword>